<name>A0ACC2SLX1_9FUNG</name>
<keyword evidence="2" id="KW-1185">Reference proteome</keyword>
<sequence length="610" mass="67286">MFSSDKIDSLLASIDPSLLELPPQIEVSEEDSGDEGAEADDGPIDAELLKELDELNATRAAPEPKVQVAPEDPDLVQELAALVGEKVAVTESVSLPQFSEQQLRQRQFELKAAALAFKKSADLATAKKLMAEAKLLDDAIMLVGEGLPLEPGFTLPKIPIPPTENIPAVAKLERPQSPIKEKPKKLPAQPTLADQFDSLVIKLEAQVDLAGQLARQFFRLGDRSNALRFQRYRKGFQAQMEQVESCRLQLHPAMPQTRTEVVTFSLPQEELDVAPNVVEVWFGRAWGLTHPQLGIKQPDSYVQCTLGFNNAMGSSPVAHKTADPSYDYTARLGVDGSRAWQRHAERKSLTIEVLHYRGFLFQAWSLGRASIPLAPLLRSPSLEQIVELTHPTSRRPTGARIEVRIKMRRPILPQPAQQTQQEWIVVLPPSETSQAQPAPEAALEDKSNTTPTIVSPVIESSIKEKNAPPHPTPPENSNLPTESNQDEEKESALAEFFNTGRIVAKTVIEMEIERLSSSSELAPLPAGWDATEKRAELELKLNMLEVQAQLGQLDPSIYLGQLFASLSAHKTLAIRLKKLQLLAHARQVMVHIKAIQTEVDELISMGITAP</sequence>
<comment type="caution">
    <text evidence="1">The sequence shown here is derived from an EMBL/GenBank/DDBJ whole genome shotgun (WGS) entry which is preliminary data.</text>
</comment>
<dbReference type="EMBL" id="QTSX02004971">
    <property type="protein sequence ID" value="KAJ9063414.1"/>
    <property type="molecule type" value="Genomic_DNA"/>
</dbReference>
<evidence type="ECO:0000313" key="2">
    <source>
        <dbReference type="Proteomes" id="UP001165960"/>
    </source>
</evidence>
<reference evidence="1" key="1">
    <citation type="submission" date="2022-04" db="EMBL/GenBank/DDBJ databases">
        <title>Genome of the entomopathogenic fungus Entomophthora muscae.</title>
        <authorList>
            <person name="Elya C."/>
            <person name="Lovett B.R."/>
            <person name="Lee E."/>
            <person name="Macias A.M."/>
            <person name="Hajek A.E."/>
            <person name="De Bivort B.L."/>
            <person name="Kasson M.T."/>
            <person name="De Fine Licht H.H."/>
            <person name="Stajich J.E."/>
        </authorList>
    </citation>
    <scope>NUCLEOTIDE SEQUENCE</scope>
    <source>
        <strain evidence="1">Berkeley</strain>
    </source>
</reference>
<gene>
    <name evidence="1" type="ORF">DSO57_1000008</name>
</gene>
<proteinExistence type="predicted"/>
<evidence type="ECO:0000313" key="1">
    <source>
        <dbReference type="EMBL" id="KAJ9063414.1"/>
    </source>
</evidence>
<protein>
    <submittedName>
        <fullName evidence="1">Uncharacterized protein</fullName>
    </submittedName>
</protein>
<accession>A0ACC2SLX1</accession>
<dbReference type="Proteomes" id="UP001165960">
    <property type="component" value="Unassembled WGS sequence"/>
</dbReference>
<organism evidence="1 2">
    <name type="scientific">Entomophthora muscae</name>
    <dbReference type="NCBI Taxonomy" id="34485"/>
    <lineage>
        <taxon>Eukaryota</taxon>
        <taxon>Fungi</taxon>
        <taxon>Fungi incertae sedis</taxon>
        <taxon>Zoopagomycota</taxon>
        <taxon>Entomophthoromycotina</taxon>
        <taxon>Entomophthoromycetes</taxon>
        <taxon>Entomophthorales</taxon>
        <taxon>Entomophthoraceae</taxon>
        <taxon>Entomophthora</taxon>
    </lineage>
</organism>